<protein>
    <recommendedName>
        <fullName evidence="2">Cyclic nucleotide-binding domain-containing protein</fullName>
    </recommendedName>
</protein>
<feature type="domain" description="Cyclic nucleotide-binding" evidence="2">
    <location>
        <begin position="207"/>
        <end position="308"/>
    </location>
</feature>
<feature type="compositionally biased region" description="Polar residues" evidence="1">
    <location>
        <begin position="44"/>
        <end position="55"/>
    </location>
</feature>
<dbReference type="CDD" id="cd00038">
    <property type="entry name" value="CAP_ED"/>
    <property type="match status" value="1"/>
</dbReference>
<feature type="region of interest" description="Disordered" evidence="1">
    <location>
        <begin position="1"/>
        <end position="55"/>
    </location>
</feature>
<dbReference type="Gene3D" id="2.60.120.10">
    <property type="entry name" value="Jelly Rolls"/>
    <property type="match status" value="1"/>
</dbReference>
<dbReference type="GO" id="GO:0030552">
    <property type="term" value="F:cAMP binding"/>
    <property type="evidence" value="ECO:0007669"/>
    <property type="project" value="TreeGrafter"/>
</dbReference>
<reference evidence="3" key="1">
    <citation type="submission" date="2021-01" db="EMBL/GenBank/DDBJ databases">
        <authorList>
            <person name="Corre E."/>
            <person name="Pelletier E."/>
            <person name="Niang G."/>
            <person name="Scheremetjew M."/>
            <person name="Finn R."/>
            <person name="Kale V."/>
            <person name="Holt S."/>
            <person name="Cochrane G."/>
            <person name="Meng A."/>
            <person name="Brown T."/>
            <person name="Cohen L."/>
        </authorList>
    </citation>
    <scope>NUCLEOTIDE SEQUENCE</scope>
    <source>
        <strain evidence="3">RCC3387</strain>
    </source>
</reference>
<dbReference type="PANTHER" id="PTHR11635:SF152">
    <property type="entry name" value="CAMP-DEPENDENT PROTEIN KINASE TYPE I REGULATORY SUBUNIT-RELATED"/>
    <property type="match status" value="1"/>
</dbReference>
<dbReference type="GO" id="GO:0005829">
    <property type="term" value="C:cytosol"/>
    <property type="evidence" value="ECO:0007669"/>
    <property type="project" value="TreeGrafter"/>
</dbReference>
<evidence type="ECO:0000259" key="2">
    <source>
        <dbReference type="PROSITE" id="PS50042"/>
    </source>
</evidence>
<dbReference type="Pfam" id="PF00027">
    <property type="entry name" value="cNMP_binding"/>
    <property type="match status" value="1"/>
</dbReference>
<dbReference type="SUPFAM" id="SSF51206">
    <property type="entry name" value="cAMP-binding domain-like"/>
    <property type="match status" value="1"/>
</dbReference>
<organism evidence="3">
    <name type="scientific">Zooxanthella nutricula</name>
    <dbReference type="NCBI Taxonomy" id="1333877"/>
    <lineage>
        <taxon>Eukaryota</taxon>
        <taxon>Sar</taxon>
        <taxon>Alveolata</taxon>
        <taxon>Dinophyceae</taxon>
        <taxon>Peridiniales</taxon>
        <taxon>Peridiniales incertae sedis</taxon>
        <taxon>Zooxanthella</taxon>
    </lineage>
</organism>
<dbReference type="GO" id="GO:0005952">
    <property type="term" value="C:cAMP-dependent protein kinase complex"/>
    <property type="evidence" value="ECO:0007669"/>
    <property type="project" value="InterPro"/>
</dbReference>
<dbReference type="GO" id="GO:0034236">
    <property type="term" value="F:protein kinase A catalytic subunit binding"/>
    <property type="evidence" value="ECO:0007669"/>
    <property type="project" value="TreeGrafter"/>
</dbReference>
<feature type="compositionally biased region" description="Acidic residues" evidence="1">
    <location>
        <begin position="140"/>
        <end position="152"/>
    </location>
</feature>
<gene>
    <name evidence="3" type="ORF">BRAN1462_LOCUS36525</name>
</gene>
<dbReference type="GO" id="GO:0004862">
    <property type="term" value="F:cAMP-dependent protein kinase inhibitor activity"/>
    <property type="evidence" value="ECO:0007669"/>
    <property type="project" value="TreeGrafter"/>
</dbReference>
<dbReference type="PROSITE" id="PS50042">
    <property type="entry name" value="CNMP_BINDING_3"/>
    <property type="match status" value="1"/>
</dbReference>
<proteinExistence type="predicted"/>
<dbReference type="InterPro" id="IPR018488">
    <property type="entry name" value="cNMP-bd_CS"/>
</dbReference>
<sequence>MVEGQEVYEVPIGGGDQPGGDVKLKVQIRPSKADGGQATDDGALQSSEEGQSGSTVKKLQTALTMRSYLDNHDVLRQMQELLQEMVTHRPDDPIEYMIQRLEQVCLDSQGVELDLLDAAAPAAPAAADADKGKAKTGDVGDSEEEEDDDDAPDLPLPPPPQVGRKRQSVSEEAYGSYNQRKAYEAKVIAKDEGQKGRIREVMKQCWMFQSHTPENVNAIIDAMDEKRVSKGEKLINQGDYGEVMWIIESGALECFKTLDGQEKLVKTCQRGDVFGELALLYGCPRAASVVSSEECVLWELDRETFKAICFEAAQAAPLPQYEGFVAPGAAGEAGAEAPGGEAAKRGCAAARQSTPSVCAISSICA</sequence>
<dbReference type="AlphaFoldDB" id="A0A7S2L5W1"/>
<feature type="region of interest" description="Disordered" evidence="1">
    <location>
        <begin position="123"/>
        <end position="171"/>
    </location>
</feature>
<accession>A0A7S2L5W1</accession>
<dbReference type="PRINTS" id="PR00103">
    <property type="entry name" value="CAMPKINASE"/>
</dbReference>
<evidence type="ECO:0000313" key="3">
    <source>
        <dbReference type="EMBL" id="CAD9596795.1"/>
    </source>
</evidence>
<dbReference type="InterPro" id="IPR000595">
    <property type="entry name" value="cNMP-bd_dom"/>
</dbReference>
<name>A0A7S2L5W1_9DINO</name>
<feature type="compositionally biased region" description="Basic and acidic residues" evidence="1">
    <location>
        <begin position="128"/>
        <end position="138"/>
    </location>
</feature>
<dbReference type="InterPro" id="IPR050503">
    <property type="entry name" value="cAMP-dep_PK_reg_su-like"/>
</dbReference>
<dbReference type="InterPro" id="IPR014710">
    <property type="entry name" value="RmlC-like_jellyroll"/>
</dbReference>
<dbReference type="SMART" id="SM00100">
    <property type="entry name" value="cNMP"/>
    <property type="match status" value="1"/>
</dbReference>
<evidence type="ECO:0000256" key="1">
    <source>
        <dbReference type="SAM" id="MobiDB-lite"/>
    </source>
</evidence>
<dbReference type="PROSITE" id="PS00889">
    <property type="entry name" value="CNMP_BINDING_2"/>
    <property type="match status" value="1"/>
</dbReference>
<dbReference type="CDD" id="cd22961">
    <property type="entry name" value="DD_TEX55-like"/>
    <property type="match status" value="1"/>
</dbReference>
<dbReference type="InterPro" id="IPR018490">
    <property type="entry name" value="cNMP-bd_dom_sf"/>
</dbReference>
<dbReference type="PANTHER" id="PTHR11635">
    <property type="entry name" value="CAMP-DEPENDENT PROTEIN KINASE REGULATORY CHAIN"/>
    <property type="match status" value="1"/>
</dbReference>
<dbReference type="EMBL" id="HBGW01057478">
    <property type="protein sequence ID" value="CAD9596795.1"/>
    <property type="molecule type" value="Transcribed_RNA"/>
</dbReference>